<sequence>MDAGEKQQQLHAFWAEQYIEIEATTNLKNHSLPTARIKKIVKADDRPSTTPSTPRHCRHLPPSQMPQPIREGTAGGGGGVWAWRVSGRAMLSDGGDVKLMRGDGVVEAERGTERFQGFCRGGGEERDYGLG</sequence>
<dbReference type="EMBL" id="JAUJYO010000016">
    <property type="protein sequence ID" value="KAK1294954.1"/>
    <property type="molecule type" value="Genomic_DNA"/>
</dbReference>
<name>A0AAV9D281_ACOCL</name>
<feature type="region of interest" description="Disordered" evidence="1">
    <location>
        <begin position="43"/>
        <end position="77"/>
    </location>
</feature>
<keyword evidence="3" id="KW-1185">Reference proteome</keyword>
<accession>A0AAV9D281</accession>
<proteinExistence type="predicted"/>
<comment type="caution">
    <text evidence="2">The sequence shown here is derived from an EMBL/GenBank/DDBJ whole genome shotgun (WGS) entry which is preliminary data.</text>
</comment>
<dbReference type="Proteomes" id="UP001180020">
    <property type="component" value="Unassembled WGS sequence"/>
</dbReference>
<dbReference type="InterPro" id="IPR009072">
    <property type="entry name" value="Histone-fold"/>
</dbReference>
<evidence type="ECO:0000256" key="1">
    <source>
        <dbReference type="SAM" id="MobiDB-lite"/>
    </source>
</evidence>
<dbReference type="GO" id="GO:0046982">
    <property type="term" value="F:protein heterodimerization activity"/>
    <property type="evidence" value="ECO:0007669"/>
    <property type="project" value="InterPro"/>
</dbReference>
<organism evidence="2 3">
    <name type="scientific">Acorus calamus</name>
    <name type="common">Sweet flag</name>
    <dbReference type="NCBI Taxonomy" id="4465"/>
    <lineage>
        <taxon>Eukaryota</taxon>
        <taxon>Viridiplantae</taxon>
        <taxon>Streptophyta</taxon>
        <taxon>Embryophyta</taxon>
        <taxon>Tracheophyta</taxon>
        <taxon>Spermatophyta</taxon>
        <taxon>Magnoliopsida</taxon>
        <taxon>Liliopsida</taxon>
        <taxon>Acoraceae</taxon>
        <taxon>Acorus</taxon>
    </lineage>
</organism>
<dbReference type="Gene3D" id="1.10.20.10">
    <property type="entry name" value="Histone, subunit A"/>
    <property type="match status" value="1"/>
</dbReference>
<gene>
    <name evidence="2" type="primary">NFYC9</name>
    <name evidence="2" type="ORF">QJS10_CPA16g00903</name>
</gene>
<protein>
    <submittedName>
        <fullName evidence="2">Nuclear transcription factor Y subunit C-9</fullName>
    </submittedName>
</protein>
<evidence type="ECO:0000313" key="2">
    <source>
        <dbReference type="EMBL" id="KAK1294954.1"/>
    </source>
</evidence>
<reference evidence="2" key="1">
    <citation type="journal article" date="2023" name="Nat. Commun.">
        <title>Diploid and tetraploid genomes of Acorus and the evolution of monocots.</title>
        <authorList>
            <person name="Ma L."/>
            <person name="Liu K.W."/>
            <person name="Li Z."/>
            <person name="Hsiao Y.Y."/>
            <person name="Qi Y."/>
            <person name="Fu T."/>
            <person name="Tang G.D."/>
            <person name="Zhang D."/>
            <person name="Sun W.H."/>
            <person name="Liu D.K."/>
            <person name="Li Y."/>
            <person name="Chen G.Z."/>
            <person name="Liu X.D."/>
            <person name="Liao X.Y."/>
            <person name="Jiang Y.T."/>
            <person name="Yu X."/>
            <person name="Hao Y."/>
            <person name="Huang J."/>
            <person name="Zhao X.W."/>
            <person name="Ke S."/>
            <person name="Chen Y.Y."/>
            <person name="Wu W.L."/>
            <person name="Hsu J.L."/>
            <person name="Lin Y.F."/>
            <person name="Huang M.D."/>
            <person name="Li C.Y."/>
            <person name="Huang L."/>
            <person name="Wang Z.W."/>
            <person name="Zhao X."/>
            <person name="Zhong W.Y."/>
            <person name="Peng D.H."/>
            <person name="Ahmad S."/>
            <person name="Lan S."/>
            <person name="Zhang J.S."/>
            <person name="Tsai W.C."/>
            <person name="Van de Peer Y."/>
            <person name="Liu Z.J."/>
        </authorList>
    </citation>
    <scope>NUCLEOTIDE SEQUENCE</scope>
    <source>
        <strain evidence="2">CP</strain>
    </source>
</reference>
<dbReference type="AlphaFoldDB" id="A0AAV9D281"/>
<evidence type="ECO:0000313" key="3">
    <source>
        <dbReference type="Proteomes" id="UP001180020"/>
    </source>
</evidence>
<reference evidence="2" key="2">
    <citation type="submission" date="2023-06" db="EMBL/GenBank/DDBJ databases">
        <authorList>
            <person name="Ma L."/>
            <person name="Liu K.-W."/>
            <person name="Li Z."/>
            <person name="Hsiao Y.-Y."/>
            <person name="Qi Y."/>
            <person name="Fu T."/>
            <person name="Tang G."/>
            <person name="Zhang D."/>
            <person name="Sun W.-H."/>
            <person name="Liu D.-K."/>
            <person name="Li Y."/>
            <person name="Chen G.-Z."/>
            <person name="Liu X.-D."/>
            <person name="Liao X.-Y."/>
            <person name="Jiang Y.-T."/>
            <person name="Yu X."/>
            <person name="Hao Y."/>
            <person name="Huang J."/>
            <person name="Zhao X.-W."/>
            <person name="Ke S."/>
            <person name="Chen Y.-Y."/>
            <person name="Wu W.-L."/>
            <person name="Hsu J.-L."/>
            <person name="Lin Y.-F."/>
            <person name="Huang M.-D."/>
            <person name="Li C.-Y."/>
            <person name="Huang L."/>
            <person name="Wang Z.-W."/>
            <person name="Zhao X."/>
            <person name="Zhong W.-Y."/>
            <person name="Peng D.-H."/>
            <person name="Ahmad S."/>
            <person name="Lan S."/>
            <person name="Zhang J.-S."/>
            <person name="Tsai W.-C."/>
            <person name="Van De Peer Y."/>
            <person name="Liu Z.-J."/>
        </authorList>
    </citation>
    <scope>NUCLEOTIDE SEQUENCE</scope>
    <source>
        <strain evidence="2">CP</strain>
        <tissue evidence="2">Leaves</tissue>
    </source>
</reference>